<dbReference type="PANTHER" id="PTHR43900:SF3">
    <property type="entry name" value="GLUTATHIONE S-TRANSFERASE RHO"/>
    <property type="match status" value="1"/>
</dbReference>
<dbReference type="Proteomes" id="UP000521943">
    <property type="component" value="Unassembled WGS sequence"/>
</dbReference>
<dbReference type="PROSITE" id="PS50405">
    <property type="entry name" value="GST_CTER"/>
    <property type="match status" value="1"/>
</dbReference>
<keyword evidence="3 7" id="KW-0808">Transferase</keyword>
<dbReference type="FunFam" id="3.40.30.10:FF:000016">
    <property type="entry name" value="Glutathione S-transferase F2"/>
    <property type="match status" value="1"/>
</dbReference>
<dbReference type="InterPro" id="IPR040079">
    <property type="entry name" value="Glutathione_S-Trfase"/>
</dbReference>
<dbReference type="PROSITE" id="PS50404">
    <property type="entry name" value="GST_NTER"/>
    <property type="match status" value="1"/>
</dbReference>
<dbReference type="Gene3D" id="3.40.30.10">
    <property type="entry name" value="Glutaredoxin"/>
    <property type="match status" value="1"/>
</dbReference>
<gene>
    <name evidence="7" type="ORF">DFP72DRAFT_973342</name>
</gene>
<protein>
    <recommendedName>
        <fullName evidence="2">glutathione transferase</fullName>
        <ecNumber evidence="2">2.5.1.18</ecNumber>
    </recommendedName>
</protein>
<evidence type="ECO:0000259" key="5">
    <source>
        <dbReference type="PROSITE" id="PS50404"/>
    </source>
</evidence>
<comment type="similarity">
    <text evidence="1">Belongs to the GST superfamily. Phi family.</text>
</comment>
<dbReference type="InterPro" id="IPR036282">
    <property type="entry name" value="Glutathione-S-Trfase_C_sf"/>
</dbReference>
<dbReference type="Pfam" id="PF02798">
    <property type="entry name" value="GST_N"/>
    <property type="match status" value="1"/>
</dbReference>
<organism evidence="7 8">
    <name type="scientific">Ephemerocybe angulata</name>
    <dbReference type="NCBI Taxonomy" id="980116"/>
    <lineage>
        <taxon>Eukaryota</taxon>
        <taxon>Fungi</taxon>
        <taxon>Dikarya</taxon>
        <taxon>Basidiomycota</taxon>
        <taxon>Agaricomycotina</taxon>
        <taxon>Agaricomycetes</taxon>
        <taxon>Agaricomycetidae</taxon>
        <taxon>Agaricales</taxon>
        <taxon>Agaricineae</taxon>
        <taxon>Psathyrellaceae</taxon>
        <taxon>Ephemerocybe</taxon>
    </lineage>
</organism>
<dbReference type="AlphaFoldDB" id="A0A8H6HHX8"/>
<accession>A0A8H6HHX8</accession>
<evidence type="ECO:0000256" key="1">
    <source>
        <dbReference type="ARBA" id="ARBA00010128"/>
    </source>
</evidence>
<comment type="caution">
    <text evidence="7">The sequence shown here is derived from an EMBL/GenBank/DDBJ whole genome shotgun (WGS) entry which is preliminary data.</text>
</comment>
<dbReference type="InterPro" id="IPR010987">
    <property type="entry name" value="Glutathione-S-Trfase_C-like"/>
</dbReference>
<feature type="domain" description="GST N-terminal" evidence="5">
    <location>
        <begin position="1"/>
        <end position="82"/>
    </location>
</feature>
<dbReference type="GO" id="GO:0006749">
    <property type="term" value="P:glutathione metabolic process"/>
    <property type="evidence" value="ECO:0007669"/>
    <property type="project" value="TreeGrafter"/>
</dbReference>
<dbReference type="GO" id="GO:0043295">
    <property type="term" value="F:glutathione binding"/>
    <property type="evidence" value="ECO:0007669"/>
    <property type="project" value="TreeGrafter"/>
</dbReference>
<dbReference type="GO" id="GO:0009636">
    <property type="term" value="P:response to toxic substance"/>
    <property type="evidence" value="ECO:0007669"/>
    <property type="project" value="UniProtKB-ARBA"/>
</dbReference>
<dbReference type="SFLD" id="SFLDG00358">
    <property type="entry name" value="Main_(cytGST)"/>
    <property type="match status" value="1"/>
</dbReference>
<dbReference type="InterPro" id="IPR036249">
    <property type="entry name" value="Thioredoxin-like_sf"/>
</dbReference>
<name>A0A8H6HHX8_9AGAR</name>
<evidence type="ECO:0000256" key="4">
    <source>
        <dbReference type="ARBA" id="ARBA00047960"/>
    </source>
</evidence>
<evidence type="ECO:0000313" key="7">
    <source>
        <dbReference type="EMBL" id="KAF6746696.1"/>
    </source>
</evidence>
<dbReference type="FunFam" id="1.20.1050.10:FF:000004">
    <property type="entry name" value="Glutathione S-transferase F2"/>
    <property type="match status" value="1"/>
</dbReference>
<dbReference type="SUPFAM" id="SSF47616">
    <property type="entry name" value="GST C-terminal domain-like"/>
    <property type="match status" value="1"/>
</dbReference>
<evidence type="ECO:0000259" key="6">
    <source>
        <dbReference type="PROSITE" id="PS50405"/>
    </source>
</evidence>
<dbReference type="SUPFAM" id="SSF52833">
    <property type="entry name" value="Thioredoxin-like"/>
    <property type="match status" value="1"/>
</dbReference>
<dbReference type="InterPro" id="IPR004045">
    <property type="entry name" value="Glutathione_S-Trfase_N"/>
</dbReference>
<sequence>MVLTLFGNPQSGCTKRVATVLYEKQVPFTFVDVDLVKGEQFTPDHLEKQPFAKVPYIDDDGFILYESRAICRYIEKKHPDQGTKGLIPTDPKAEALFEQAASIELCNFNPYATGAVYEALVKPRFLGQPTDPQAVASLLANLEKNLDVYEKILSKQKYLSGDAITLADLFHIPPAVALPATGSTAIETRPNVARWFKDLTERPSWRKVLEEFRPKA</sequence>
<evidence type="ECO:0000256" key="2">
    <source>
        <dbReference type="ARBA" id="ARBA00012452"/>
    </source>
</evidence>
<dbReference type="GO" id="GO:0004364">
    <property type="term" value="F:glutathione transferase activity"/>
    <property type="evidence" value="ECO:0007669"/>
    <property type="project" value="UniProtKB-EC"/>
</dbReference>
<dbReference type="PANTHER" id="PTHR43900">
    <property type="entry name" value="GLUTATHIONE S-TRANSFERASE RHO"/>
    <property type="match status" value="1"/>
</dbReference>
<dbReference type="EMBL" id="JACGCI010000090">
    <property type="protein sequence ID" value="KAF6746696.1"/>
    <property type="molecule type" value="Genomic_DNA"/>
</dbReference>
<dbReference type="Gene3D" id="1.20.1050.10">
    <property type="match status" value="1"/>
</dbReference>
<reference evidence="7 8" key="1">
    <citation type="submission" date="2020-07" db="EMBL/GenBank/DDBJ databases">
        <title>Comparative genomics of pyrophilous fungi reveals a link between fire events and developmental genes.</title>
        <authorList>
            <consortium name="DOE Joint Genome Institute"/>
            <person name="Steindorff A.S."/>
            <person name="Carver A."/>
            <person name="Calhoun S."/>
            <person name="Stillman K."/>
            <person name="Liu H."/>
            <person name="Lipzen A."/>
            <person name="Pangilinan J."/>
            <person name="Labutti K."/>
            <person name="Bruns T.D."/>
            <person name="Grigoriev I.V."/>
        </authorList>
    </citation>
    <scope>NUCLEOTIDE SEQUENCE [LARGE SCALE GENOMIC DNA]</scope>
    <source>
        <strain evidence="7 8">CBS 144469</strain>
    </source>
</reference>
<dbReference type="Pfam" id="PF00043">
    <property type="entry name" value="GST_C"/>
    <property type="match status" value="1"/>
</dbReference>
<dbReference type="OrthoDB" id="249703at2759"/>
<keyword evidence="8" id="KW-1185">Reference proteome</keyword>
<evidence type="ECO:0000313" key="8">
    <source>
        <dbReference type="Proteomes" id="UP000521943"/>
    </source>
</evidence>
<comment type="catalytic activity">
    <reaction evidence="4">
        <text>RX + glutathione = an S-substituted glutathione + a halide anion + H(+)</text>
        <dbReference type="Rhea" id="RHEA:16437"/>
        <dbReference type="ChEBI" id="CHEBI:15378"/>
        <dbReference type="ChEBI" id="CHEBI:16042"/>
        <dbReference type="ChEBI" id="CHEBI:17792"/>
        <dbReference type="ChEBI" id="CHEBI:57925"/>
        <dbReference type="ChEBI" id="CHEBI:90779"/>
        <dbReference type="EC" id="2.5.1.18"/>
    </reaction>
</comment>
<proteinExistence type="inferred from homology"/>
<evidence type="ECO:0000256" key="3">
    <source>
        <dbReference type="ARBA" id="ARBA00022679"/>
    </source>
</evidence>
<dbReference type="GO" id="GO:0005737">
    <property type="term" value="C:cytoplasm"/>
    <property type="evidence" value="ECO:0007669"/>
    <property type="project" value="TreeGrafter"/>
</dbReference>
<dbReference type="SFLD" id="SFLDG01154">
    <property type="entry name" value="Main.5:_Phi-like"/>
    <property type="match status" value="1"/>
</dbReference>
<feature type="domain" description="GST C-terminal" evidence="6">
    <location>
        <begin position="90"/>
        <end position="216"/>
    </location>
</feature>
<dbReference type="InterPro" id="IPR004046">
    <property type="entry name" value="GST_C"/>
</dbReference>
<dbReference type="EC" id="2.5.1.18" evidence="2"/>
<dbReference type="SFLD" id="SFLDS00019">
    <property type="entry name" value="Glutathione_Transferase_(cytos"/>
    <property type="match status" value="1"/>
</dbReference>